<dbReference type="RefSeq" id="WP_076725507.1">
    <property type="nucleotide sequence ID" value="NZ_MSCW01000009.1"/>
</dbReference>
<organism evidence="1 2">
    <name type="scientific">Marinobacter lutaoensis</name>
    <dbReference type="NCBI Taxonomy" id="135739"/>
    <lineage>
        <taxon>Bacteria</taxon>
        <taxon>Pseudomonadati</taxon>
        <taxon>Pseudomonadota</taxon>
        <taxon>Gammaproteobacteria</taxon>
        <taxon>Pseudomonadales</taxon>
        <taxon>Marinobacteraceae</taxon>
        <taxon>Marinobacter</taxon>
    </lineage>
</organism>
<sequence>MDSNLCTVVREQDYKDWEACGYDTPKHTRRKLKLIKRSVQNRKDIPREEYVKLLVDRKRRLERIRALRPILLSRKFLNRLGVTDDEYQECFSYLPDEKSLNELLYDSLEMIATIEELLFDKGLSRQEIRSHLNTVGMGAGKILDQSEVAFDFVIWHMEPYVELIARTMGRELDEFTIEHAQLTNEIVAAEVVELTKVGDGLWLPCWHLREPTLSQARKAFPVVSDQFRRLS</sequence>
<gene>
    <name evidence="1" type="ORF">BTO32_15250</name>
</gene>
<dbReference type="AlphaFoldDB" id="A0A1V2DPL0"/>
<evidence type="ECO:0000313" key="1">
    <source>
        <dbReference type="EMBL" id="ONF42562.1"/>
    </source>
</evidence>
<comment type="caution">
    <text evidence="1">The sequence shown here is derived from an EMBL/GenBank/DDBJ whole genome shotgun (WGS) entry which is preliminary data.</text>
</comment>
<evidence type="ECO:0000313" key="2">
    <source>
        <dbReference type="Proteomes" id="UP000189339"/>
    </source>
</evidence>
<dbReference type="Proteomes" id="UP000189339">
    <property type="component" value="Unassembled WGS sequence"/>
</dbReference>
<protein>
    <submittedName>
        <fullName evidence="1">Uncharacterized protein</fullName>
    </submittedName>
</protein>
<name>A0A1V2DPL0_9GAMM</name>
<reference evidence="1 2" key="1">
    <citation type="submission" date="2016-12" db="EMBL/GenBank/DDBJ databases">
        <title>Marinobacter lutaoensis whole genome sequencing.</title>
        <authorList>
            <person name="Verma A."/>
            <person name="Krishnamurthi S."/>
        </authorList>
    </citation>
    <scope>NUCLEOTIDE SEQUENCE [LARGE SCALE GENOMIC DNA]</scope>
    <source>
        <strain evidence="1 2">T5054</strain>
    </source>
</reference>
<keyword evidence="2" id="KW-1185">Reference proteome</keyword>
<proteinExistence type="predicted"/>
<accession>A0A1V2DPL0</accession>
<dbReference type="EMBL" id="MSCW01000009">
    <property type="protein sequence ID" value="ONF42562.1"/>
    <property type="molecule type" value="Genomic_DNA"/>
</dbReference>